<dbReference type="Gene3D" id="3.40.20.10">
    <property type="entry name" value="Severin"/>
    <property type="match status" value="1"/>
</dbReference>
<reference evidence="2 3" key="1">
    <citation type="journal article" date="2015" name="Nat. Commun.">
        <title>Outbred genome sequencing and CRISPR/Cas9 gene editing in butterflies.</title>
        <authorList>
            <person name="Li X."/>
            <person name="Fan D."/>
            <person name="Zhang W."/>
            <person name="Liu G."/>
            <person name="Zhang L."/>
            <person name="Zhao L."/>
            <person name="Fang X."/>
            <person name="Chen L."/>
            <person name="Dong Y."/>
            <person name="Chen Y."/>
            <person name="Ding Y."/>
            <person name="Zhao R."/>
            <person name="Feng M."/>
            <person name="Zhu Y."/>
            <person name="Feng Y."/>
            <person name="Jiang X."/>
            <person name="Zhu D."/>
            <person name="Xiang H."/>
            <person name="Feng X."/>
            <person name="Li S."/>
            <person name="Wang J."/>
            <person name="Zhang G."/>
            <person name="Kronforst M.R."/>
            <person name="Wang W."/>
        </authorList>
    </citation>
    <scope>NUCLEOTIDE SEQUENCE [LARGE SCALE GENOMIC DNA]</scope>
    <source>
        <strain evidence="2">Ya'a_city_454_Pm</strain>
        <tissue evidence="2">Whole body</tissue>
    </source>
</reference>
<gene>
    <name evidence="2" type="ORF">RR48_00191</name>
</gene>
<feature type="non-terminal residue" evidence="2">
    <location>
        <position position="1"/>
    </location>
</feature>
<dbReference type="Pfam" id="PF00626">
    <property type="entry name" value="Gelsolin"/>
    <property type="match status" value="1"/>
</dbReference>
<dbReference type="InterPro" id="IPR029006">
    <property type="entry name" value="ADF-H/Gelsolin-like_dom_sf"/>
</dbReference>
<accession>A0A0N0PFK0</accession>
<comment type="caution">
    <text evidence="2">The sequence shown here is derived from an EMBL/GenBank/DDBJ whole genome shotgun (WGS) entry which is preliminary data.</text>
</comment>
<evidence type="ECO:0000313" key="3">
    <source>
        <dbReference type="Proteomes" id="UP000053240"/>
    </source>
</evidence>
<proteinExistence type="predicted"/>
<name>A0A0N0PFK0_PAPMA</name>
<dbReference type="EMBL" id="LADJ01038166">
    <property type="protein sequence ID" value="KPJ21331.1"/>
    <property type="molecule type" value="Genomic_DNA"/>
</dbReference>
<dbReference type="InterPro" id="IPR007123">
    <property type="entry name" value="Gelsolin-like_dom"/>
</dbReference>
<dbReference type="Proteomes" id="UP000053240">
    <property type="component" value="Unassembled WGS sequence"/>
</dbReference>
<organism evidence="2 3">
    <name type="scientific">Papilio machaon</name>
    <name type="common">Old World swallowtail butterfly</name>
    <dbReference type="NCBI Taxonomy" id="76193"/>
    <lineage>
        <taxon>Eukaryota</taxon>
        <taxon>Metazoa</taxon>
        <taxon>Ecdysozoa</taxon>
        <taxon>Arthropoda</taxon>
        <taxon>Hexapoda</taxon>
        <taxon>Insecta</taxon>
        <taxon>Pterygota</taxon>
        <taxon>Neoptera</taxon>
        <taxon>Endopterygota</taxon>
        <taxon>Lepidoptera</taxon>
        <taxon>Glossata</taxon>
        <taxon>Ditrysia</taxon>
        <taxon>Papilionoidea</taxon>
        <taxon>Papilionidae</taxon>
        <taxon>Papilioninae</taxon>
        <taxon>Papilio</taxon>
    </lineage>
</organism>
<feature type="domain" description="Gelsolin-like" evidence="1">
    <location>
        <begin position="27"/>
        <end position="60"/>
    </location>
</feature>
<sequence length="87" mass="9792">TFERSEEDAVTLSEISDSKGSLVATPLRKPFRQENLKPQEAYILDTVSGSIYVWLGRQATKRVSKSIYIKESGVSYTIYNSRTAESI</sequence>
<keyword evidence="3" id="KW-1185">Reference proteome</keyword>
<evidence type="ECO:0000259" key="1">
    <source>
        <dbReference type="Pfam" id="PF00626"/>
    </source>
</evidence>
<evidence type="ECO:0000313" key="2">
    <source>
        <dbReference type="EMBL" id="KPJ21331.1"/>
    </source>
</evidence>
<dbReference type="AlphaFoldDB" id="A0A0N0PFK0"/>
<dbReference type="InParanoid" id="A0A0N0PFK0"/>
<protein>
    <submittedName>
        <fullName evidence="2">Gelsolin</fullName>
    </submittedName>
</protein>
<dbReference type="STRING" id="76193.A0A0N0PFK0"/>
<dbReference type="SUPFAM" id="SSF55753">
    <property type="entry name" value="Actin depolymerizing proteins"/>
    <property type="match status" value="1"/>
</dbReference>